<reference evidence="1" key="1">
    <citation type="submission" date="2021-01" db="EMBL/GenBank/DDBJ databases">
        <title>Genomic Encyclopedia of Type Strains, Phase IV (KMG-V): Genome sequencing to study the core and pangenomes of soil and plant-associated prokaryotes.</title>
        <authorList>
            <person name="Whitman W."/>
        </authorList>
    </citation>
    <scope>NUCLEOTIDE SEQUENCE</scope>
    <source>
        <strain evidence="1">RC</strain>
    </source>
</reference>
<evidence type="ECO:0000313" key="2">
    <source>
        <dbReference type="EMBL" id="MBP2219053.1"/>
    </source>
</evidence>
<evidence type="ECO:0000313" key="1">
    <source>
        <dbReference type="EMBL" id="MBM7408778.1"/>
    </source>
</evidence>
<dbReference type="AlphaFoldDB" id="A0A8T4CLA5"/>
<organism evidence="1 3">
    <name type="scientific">Methanococcus maripaludis</name>
    <name type="common">Methanococcus deltae</name>
    <dbReference type="NCBI Taxonomy" id="39152"/>
    <lineage>
        <taxon>Archaea</taxon>
        <taxon>Methanobacteriati</taxon>
        <taxon>Methanobacteriota</taxon>
        <taxon>Methanomada group</taxon>
        <taxon>Methanococci</taxon>
        <taxon>Methanococcales</taxon>
        <taxon>Methanococcaceae</taxon>
        <taxon>Methanococcus</taxon>
    </lineage>
</organism>
<sequence length="60" mass="6693">MLACHLYALARGQDTDEDGKTSHWYAYQDALREAKKPNLSTADVKNDFEVGAVYNDDVGD</sequence>
<comment type="caution">
    <text evidence="1">The sequence shown here is derived from an EMBL/GenBank/DDBJ whole genome shotgun (WGS) entry which is preliminary data.</text>
</comment>
<accession>A0A8T4CLA5</accession>
<dbReference type="EMBL" id="JAGINF010000001">
    <property type="protein sequence ID" value="MBP2219053.1"/>
    <property type="molecule type" value="Genomic_DNA"/>
</dbReference>
<dbReference type="Proteomes" id="UP000722095">
    <property type="component" value="Unassembled WGS sequence"/>
</dbReference>
<protein>
    <submittedName>
        <fullName evidence="1">Uncharacterized protein</fullName>
    </submittedName>
</protein>
<proteinExistence type="predicted"/>
<name>A0A8T4CLA5_METMI</name>
<evidence type="ECO:0000313" key="3">
    <source>
        <dbReference type="Proteomes" id="UP000722095"/>
    </source>
</evidence>
<gene>
    <name evidence="1" type="ORF">HNP85_000450</name>
    <name evidence="2" type="ORF">J2745_000528</name>
</gene>
<reference evidence="2" key="2">
    <citation type="submission" date="2021-03" db="EMBL/GenBank/DDBJ databases">
        <title>Genomic Encyclopedia of Type Strains, Phase IV (KMG-IV): sequencing the most valuable type-strain genomes for metagenomic binning, comparative biology and taxonomic classification.</title>
        <authorList>
            <person name="Goeker M."/>
        </authorList>
    </citation>
    <scope>NUCLEOTIDE SEQUENCE</scope>
    <source>
        <strain evidence="2">DSM 2771</strain>
    </source>
</reference>
<dbReference type="RefSeq" id="WP_209734133.1">
    <property type="nucleotide sequence ID" value="NZ_JAGINF010000001.1"/>
</dbReference>
<dbReference type="Proteomes" id="UP000742560">
    <property type="component" value="Unassembled WGS sequence"/>
</dbReference>
<dbReference type="EMBL" id="JAFBBC010000001">
    <property type="protein sequence ID" value="MBM7408778.1"/>
    <property type="molecule type" value="Genomic_DNA"/>
</dbReference>